<dbReference type="GO" id="GO:0008285">
    <property type="term" value="P:negative regulation of cell population proliferation"/>
    <property type="evidence" value="ECO:0007669"/>
    <property type="project" value="TreeGrafter"/>
</dbReference>
<evidence type="ECO:0000256" key="2">
    <source>
        <dbReference type="ARBA" id="ARBA00021162"/>
    </source>
</evidence>
<dbReference type="PANTHER" id="PTHR12693">
    <property type="entry name" value="MENIN"/>
    <property type="match status" value="1"/>
</dbReference>
<keyword evidence="3" id="KW-0678">Repressor</keyword>
<dbReference type="InterPro" id="IPR007747">
    <property type="entry name" value="Menin"/>
</dbReference>
<keyword evidence="7" id="KW-0238">DNA-binding</keyword>
<comment type="caution">
    <text evidence="10">The sequence shown here is derived from an EMBL/GenBank/DDBJ whole genome shotgun (WGS) entry which is preliminary data.</text>
</comment>
<protein>
    <recommendedName>
        <fullName evidence="2">Menin</fullName>
    </recommendedName>
</protein>
<evidence type="ECO:0000256" key="3">
    <source>
        <dbReference type="ARBA" id="ARBA00022491"/>
    </source>
</evidence>
<proteinExistence type="predicted"/>
<dbReference type="GO" id="GO:0000785">
    <property type="term" value="C:chromatin"/>
    <property type="evidence" value="ECO:0007669"/>
    <property type="project" value="TreeGrafter"/>
</dbReference>
<name>A0AAN8JRN5_PATCE</name>
<dbReference type="GO" id="GO:0000976">
    <property type="term" value="F:transcription cis-regulatory region binding"/>
    <property type="evidence" value="ECO:0007669"/>
    <property type="project" value="TreeGrafter"/>
</dbReference>
<evidence type="ECO:0000256" key="4">
    <source>
        <dbReference type="ARBA" id="ARBA00022553"/>
    </source>
</evidence>
<sequence>MAGFRDREKQHFPLESSQAVVDLFIDQLENSDGPNLALLSIVIGAVENKLTVNRNVSATTDRSRILEPIFPVIELSMVEALYTKFVTDVKSGVDMSLYRKDIATRELVKRVSDIIWSRLTRSYYKDKAHLQSLYSYLTGNKLDCFGVAFAVVAAFQVLGYNDVHLALSEDHAWVVFGENGSETAEVTWHGKGNEDKRGQPVGLEVTEKSWLYLCGQAVICTREMEVSAMVSGINPSITVTLDSSEMGNLQQDLLWALYDKQHLKK</sequence>
<reference evidence="10 11" key="1">
    <citation type="submission" date="2024-01" db="EMBL/GenBank/DDBJ databases">
        <title>The genome of the rayed Mediterranean limpet Patella caerulea (Linnaeus, 1758).</title>
        <authorList>
            <person name="Anh-Thu Weber A."/>
            <person name="Halstead-Nussloch G."/>
        </authorList>
    </citation>
    <scope>NUCLEOTIDE SEQUENCE [LARGE SCALE GENOMIC DNA]</scope>
    <source>
        <strain evidence="10">AATW-2023a</strain>
        <tissue evidence="10">Whole specimen</tissue>
    </source>
</reference>
<keyword evidence="9" id="KW-0539">Nucleus</keyword>
<dbReference type="Proteomes" id="UP001347796">
    <property type="component" value="Unassembled WGS sequence"/>
</dbReference>
<evidence type="ECO:0000256" key="5">
    <source>
        <dbReference type="ARBA" id="ARBA00022853"/>
    </source>
</evidence>
<keyword evidence="6" id="KW-0805">Transcription regulation</keyword>
<evidence type="ECO:0000256" key="6">
    <source>
        <dbReference type="ARBA" id="ARBA00023015"/>
    </source>
</evidence>
<accession>A0AAN8JRN5</accession>
<evidence type="ECO:0000313" key="10">
    <source>
        <dbReference type="EMBL" id="KAK6181371.1"/>
    </source>
</evidence>
<keyword evidence="5" id="KW-0156">Chromatin regulator</keyword>
<evidence type="ECO:0000313" key="11">
    <source>
        <dbReference type="Proteomes" id="UP001347796"/>
    </source>
</evidence>
<evidence type="ECO:0000256" key="7">
    <source>
        <dbReference type="ARBA" id="ARBA00023125"/>
    </source>
</evidence>
<dbReference type="GO" id="GO:0006357">
    <property type="term" value="P:regulation of transcription by RNA polymerase II"/>
    <property type="evidence" value="ECO:0007669"/>
    <property type="project" value="TreeGrafter"/>
</dbReference>
<dbReference type="AlphaFoldDB" id="A0AAN8JRN5"/>
<organism evidence="10 11">
    <name type="scientific">Patella caerulea</name>
    <name type="common">Rayed Mediterranean limpet</name>
    <dbReference type="NCBI Taxonomy" id="87958"/>
    <lineage>
        <taxon>Eukaryota</taxon>
        <taxon>Metazoa</taxon>
        <taxon>Spiralia</taxon>
        <taxon>Lophotrochozoa</taxon>
        <taxon>Mollusca</taxon>
        <taxon>Gastropoda</taxon>
        <taxon>Patellogastropoda</taxon>
        <taxon>Patelloidea</taxon>
        <taxon>Patellidae</taxon>
        <taxon>Patella</taxon>
    </lineage>
</organism>
<evidence type="ECO:0000256" key="1">
    <source>
        <dbReference type="ARBA" id="ARBA00004123"/>
    </source>
</evidence>
<keyword evidence="11" id="KW-1185">Reference proteome</keyword>
<gene>
    <name evidence="10" type="ORF">SNE40_009236</name>
</gene>
<evidence type="ECO:0000256" key="8">
    <source>
        <dbReference type="ARBA" id="ARBA00023163"/>
    </source>
</evidence>
<comment type="subcellular location">
    <subcellularLocation>
        <location evidence="1">Nucleus</location>
    </subcellularLocation>
</comment>
<dbReference type="Pfam" id="PF05053">
    <property type="entry name" value="Menin"/>
    <property type="match status" value="1"/>
</dbReference>
<dbReference type="GO" id="GO:0006325">
    <property type="term" value="P:chromatin organization"/>
    <property type="evidence" value="ECO:0007669"/>
    <property type="project" value="UniProtKB-KW"/>
</dbReference>
<dbReference type="PANTHER" id="PTHR12693:SF3">
    <property type="entry name" value="MENIN"/>
    <property type="match status" value="1"/>
</dbReference>
<keyword evidence="4" id="KW-0597">Phosphoprotein</keyword>
<dbReference type="GO" id="GO:0003682">
    <property type="term" value="F:chromatin binding"/>
    <property type="evidence" value="ECO:0007669"/>
    <property type="project" value="TreeGrafter"/>
</dbReference>
<evidence type="ECO:0000256" key="9">
    <source>
        <dbReference type="ARBA" id="ARBA00023242"/>
    </source>
</evidence>
<dbReference type="GO" id="GO:0035097">
    <property type="term" value="C:histone methyltransferase complex"/>
    <property type="evidence" value="ECO:0007669"/>
    <property type="project" value="TreeGrafter"/>
</dbReference>
<keyword evidence="8" id="KW-0804">Transcription</keyword>
<dbReference type="EMBL" id="JAZGQO010000007">
    <property type="protein sequence ID" value="KAK6181371.1"/>
    <property type="molecule type" value="Genomic_DNA"/>
</dbReference>
<dbReference type="GO" id="GO:0000403">
    <property type="term" value="F:Y-form DNA binding"/>
    <property type="evidence" value="ECO:0007669"/>
    <property type="project" value="TreeGrafter"/>
</dbReference>
<dbReference type="GO" id="GO:0045786">
    <property type="term" value="P:negative regulation of cell cycle"/>
    <property type="evidence" value="ECO:0007669"/>
    <property type="project" value="TreeGrafter"/>
</dbReference>